<dbReference type="AlphaFoldDB" id="A0A7W9T3T7"/>
<dbReference type="Gene3D" id="3.30.750.24">
    <property type="entry name" value="STAS domain"/>
    <property type="match status" value="1"/>
</dbReference>
<dbReference type="SUPFAM" id="SSF52091">
    <property type="entry name" value="SpoIIaa-like"/>
    <property type="match status" value="1"/>
</dbReference>
<protein>
    <submittedName>
        <fullName evidence="1">Anti-anti-sigma regulatory factor</fullName>
    </submittedName>
</protein>
<name>A0A7W9T3T7_9BACT</name>
<evidence type="ECO:0000313" key="1">
    <source>
        <dbReference type="EMBL" id="MBB6060926.1"/>
    </source>
</evidence>
<gene>
    <name evidence="1" type="ORF">HNQ93_003802</name>
</gene>
<dbReference type="RefSeq" id="WP_183405063.1">
    <property type="nucleotide sequence ID" value="NZ_JACHGG010000007.1"/>
</dbReference>
<evidence type="ECO:0000313" key="2">
    <source>
        <dbReference type="Proteomes" id="UP000532746"/>
    </source>
</evidence>
<dbReference type="InterPro" id="IPR036513">
    <property type="entry name" value="STAS_dom_sf"/>
</dbReference>
<dbReference type="Proteomes" id="UP000532746">
    <property type="component" value="Unassembled WGS sequence"/>
</dbReference>
<reference evidence="1 2" key="1">
    <citation type="submission" date="2020-08" db="EMBL/GenBank/DDBJ databases">
        <title>Genomic Encyclopedia of Type Strains, Phase IV (KMG-IV): sequencing the most valuable type-strain genomes for metagenomic binning, comparative biology and taxonomic classification.</title>
        <authorList>
            <person name="Goeker M."/>
        </authorList>
    </citation>
    <scope>NUCLEOTIDE SEQUENCE [LARGE SCALE GENOMIC DNA]</scope>
    <source>
        <strain evidence="1 2">DSM 26718</strain>
    </source>
</reference>
<accession>A0A7W9T3T7</accession>
<keyword evidence="2" id="KW-1185">Reference proteome</keyword>
<dbReference type="EMBL" id="JACHGG010000007">
    <property type="protein sequence ID" value="MBB6060926.1"/>
    <property type="molecule type" value="Genomic_DNA"/>
</dbReference>
<sequence>MHTIPQTSLPTGAHGFTAVNLDSMTATQVAGTLPGRGPQPRPRLLIDCGTLQCLRTLGVSYVVSELLVLRKAGADVWLHNVGPVLARCLHLLQLSRLFPTAGTGV</sequence>
<proteinExistence type="predicted"/>
<comment type="caution">
    <text evidence="1">The sequence shown here is derived from an EMBL/GenBank/DDBJ whole genome shotgun (WGS) entry which is preliminary data.</text>
</comment>
<organism evidence="1 2">
    <name type="scientific">Hymenobacter luteus</name>
    <dbReference type="NCBI Taxonomy" id="1411122"/>
    <lineage>
        <taxon>Bacteria</taxon>
        <taxon>Pseudomonadati</taxon>
        <taxon>Bacteroidota</taxon>
        <taxon>Cytophagia</taxon>
        <taxon>Cytophagales</taxon>
        <taxon>Hymenobacteraceae</taxon>
        <taxon>Hymenobacter</taxon>
    </lineage>
</organism>